<feature type="chain" id="PRO_5042883469" evidence="3">
    <location>
        <begin position="27"/>
        <end position="226"/>
    </location>
</feature>
<gene>
    <name evidence="4" type="ORF">QJ036_01445</name>
</gene>
<dbReference type="AlphaFoldDB" id="A0AAP4B8F2"/>
<feature type="transmembrane region" description="Helical" evidence="2">
    <location>
        <begin position="198"/>
        <end position="220"/>
    </location>
</feature>
<keyword evidence="2" id="KW-0812">Transmembrane</keyword>
<comment type="caution">
    <text evidence="4">The sequence shown here is derived from an EMBL/GenBank/DDBJ whole genome shotgun (WGS) entry which is preliminary data.</text>
</comment>
<proteinExistence type="predicted"/>
<keyword evidence="2" id="KW-1133">Transmembrane helix</keyword>
<evidence type="ECO:0000313" key="4">
    <source>
        <dbReference type="EMBL" id="MDI9241142.1"/>
    </source>
</evidence>
<keyword evidence="2" id="KW-0472">Membrane</keyword>
<organism evidence="4 5">
    <name type="scientific">Fusibacillus kribbianus</name>
    <dbReference type="NCBI Taxonomy" id="3044208"/>
    <lineage>
        <taxon>Bacteria</taxon>
        <taxon>Bacillati</taxon>
        <taxon>Bacillota</taxon>
        <taxon>Clostridia</taxon>
        <taxon>Lachnospirales</taxon>
        <taxon>Lachnospiraceae</taxon>
        <taxon>Fusibacillus</taxon>
    </lineage>
</organism>
<dbReference type="InterPro" id="IPR013783">
    <property type="entry name" value="Ig-like_fold"/>
</dbReference>
<dbReference type="Proteomes" id="UP001300383">
    <property type="component" value="Unassembled WGS sequence"/>
</dbReference>
<keyword evidence="3" id="KW-0732">Signal</keyword>
<accession>A0AAP4B8F2</accession>
<keyword evidence="5" id="KW-1185">Reference proteome</keyword>
<name>A0AAP4B8F2_9FIRM</name>
<evidence type="ECO:0000256" key="1">
    <source>
        <dbReference type="SAM" id="MobiDB-lite"/>
    </source>
</evidence>
<dbReference type="Gene3D" id="2.60.40.10">
    <property type="entry name" value="Immunoglobulins"/>
    <property type="match status" value="1"/>
</dbReference>
<evidence type="ECO:0000313" key="5">
    <source>
        <dbReference type="Proteomes" id="UP001300383"/>
    </source>
</evidence>
<feature type="compositionally biased region" description="Pro residues" evidence="1">
    <location>
        <begin position="172"/>
        <end position="184"/>
    </location>
</feature>
<dbReference type="EMBL" id="JASGBQ010000001">
    <property type="protein sequence ID" value="MDI9241142.1"/>
    <property type="molecule type" value="Genomic_DNA"/>
</dbReference>
<evidence type="ECO:0000256" key="3">
    <source>
        <dbReference type="SAM" id="SignalP"/>
    </source>
</evidence>
<feature type="region of interest" description="Disordered" evidence="1">
    <location>
        <begin position="169"/>
        <end position="188"/>
    </location>
</feature>
<feature type="signal peptide" evidence="3">
    <location>
        <begin position="1"/>
        <end position="26"/>
    </location>
</feature>
<reference evidence="4 5" key="1">
    <citation type="submission" date="2023-05" db="EMBL/GenBank/DDBJ databases">
        <title>[ruminococcus] sp. nov., isolated from a pig farm feces dump.</title>
        <authorList>
            <person name="Chang Y.-H."/>
        </authorList>
    </citation>
    <scope>NUCLEOTIDE SEQUENCE [LARGE SCALE GENOMIC DNA]</scope>
    <source>
        <strain evidence="4 5">YH-rum2234</strain>
    </source>
</reference>
<evidence type="ECO:0000256" key="2">
    <source>
        <dbReference type="SAM" id="Phobius"/>
    </source>
</evidence>
<sequence length="226" mass="24397">MSIGKRLLTLLFLVVLTGAVSVNAYAHDVPDMSEKGIIDITMKWKEQAVPGGTLTLYRVGDVCEDDGDYSFEPTGVFKNRGSTFEDIQSAELAAELARYAADNDLKGTTRTIGKDGKISFADLELGLYLVVQEQAASGYSKINPFLVSVPAMEAGEYIYSIDASPKITNGPEPVPVEPSSPAPAKPGTTLPWTGQLTWPIPILVVAGLLLFSLGWVLCFGKKKRRL</sequence>
<protein>
    <submittedName>
        <fullName evidence="4">SpaA isopeptide-forming pilin-related protein</fullName>
    </submittedName>
</protein>
<dbReference type="RefSeq" id="WP_283229644.1">
    <property type="nucleotide sequence ID" value="NZ_JASGBQ010000001.1"/>
</dbReference>